<evidence type="ECO:0000313" key="2">
    <source>
        <dbReference type="EMBL" id="OXA36945.1"/>
    </source>
</evidence>
<keyword evidence="1" id="KW-0812">Transmembrane</keyword>
<evidence type="ECO:0000256" key="1">
    <source>
        <dbReference type="SAM" id="Phobius"/>
    </source>
</evidence>
<keyword evidence="1" id="KW-0472">Membrane</keyword>
<proteinExistence type="predicted"/>
<dbReference type="AlphaFoldDB" id="A0A226CU20"/>
<reference evidence="2 3" key="1">
    <citation type="submission" date="2015-12" db="EMBL/GenBank/DDBJ databases">
        <title>The genome of Folsomia candida.</title>
        <authorList>
            <person name="Faddeeva A."/>
            <person name="Derks M.F."/>
            <person name="Anvar Y."/>
            <person name="Smit S."/>
            <person name="Van Straalen N."/>
            <person name="Roelofs D."/>
        </authorList>
    </citation>
    <scope>NUCLEOTIDE SEQUENCE [LARGE SCALE GENOMIC DNA]</scope>
    <source>
        <strain evidence="2 3">VU population</strain>
        <tissue evidence="2">Whole body</tissue>
    </source>
</reference>
<gene>
    <name evidence="2" type="ORF">Fcan01_28314</name>
</gene>
<name>A0A226CU20_FOLCA</name>
<feature type="transmembrane region" description="Helical" evidence="1">
    <location>
        <begin position="308"/>
        <end position="327"/>
    </location>
</feature>
<keyword evidence="3" id="KW-1185">Reference proteome</keyword>
<feature type="transmembrane region" description="Helical" evidence="1">
    <location>
        <begin position="272"/>
        <end position="296"/>
    </location>
</feature>
<feature type="transmembrane region" description="Helical" evidence="1">
    <location>
        <begin position="47"/>
        <end position="66"/>
    </location>
</feature>
<organism evidence="2 3">
    <name type="scientific">Folsomia candida</name>
    <name type="common">Springtail</name>
    <dbReference type="NCBI Taxonomy" id="158441"/>
    <lineage>
        <taxon>Eukaryota</taxon>
        <taxon>Metazoa</taxon>
        <taxon>Ecdysozoa</taxon>
        <taxon>Arthropoda</taxon>
        <taxon>Hexapoda</taxon>
        <taxon>Collembola</taxon>
        <taxon>Entomobryomorpha</taxon>
        <taxon>Isotomoidea</taxon>
        <taxon>Isotomidae</taxon>
        <taxon>Proisotominae</taxon>
        <taxon>Folsomia</taxon>
    </lineage>
</organism>
<feature type="transmembrane region" description="Helical" evidence="1">
    <location>
        <begin position="144"/>
        <end position="165"/>
    </location>
</feature>
<feature type="transmembrane region" description="Helical" evidence="1">
    <location>
        <begin position="78"/>
        <end position="97"/>
    </location>
</feature>
<feature type="transmembrane region" description="Helical" evidence="1">
    <location>
        <begin position="185"/>
        <end position="206"/>
    </location>
</feature>
<dbReference type="Proteomes" id="UP000198287">
    <property type="component" value="Unassembled WGS sequence"/>
</dbReference>
<sequence>MLTTLVERLLRRAIRWSTFLGSSPFIWNYRNSNVSLSVRSIKKFKRFVAYQLFSTSLVILRVTFNLRNQGDVHKHKVGSLLALANTMWSLFAVNMFFRYERYGSMLNGFLKFARQVQFEFQKPVSPTLKNKKTRFKFPTKLELLLMYLTLLSITFPLLISTHVLFSPSSLSHASSMAPKEFQKLAAFPFLLVQCWAFLASCSLMLIHSFSNILMGSVTLKLVSLELRPEQFTAKKKAPGLTILAGKDEISRAQNLRTMYRSLQIILNEMNSVIYWIAYPLEFLISKFCILCAVILIRFCPLLQPWERGMISLFLWGTGFIWLSMLQLGGSVFNQSKECTRTWKFFDWEKERRVMGKFRRSSPSLKLKSGMFGFMKKIKVLKFLKGFFKKTMKTLVAFGK</sequence>
<accession>A0A226CU20</accession>
<keyword evidence="1" id="KW-1133">Transmembrane helix</keyword>
<protein>
    <submittedName>
        <fullName evidence="2">Uncharacterized protein</fullName>
    </submittedName>
</protein>
<dbReference type="EMBL" id="LNIX01000068">
    <property type="protein sequence ID" value="OXA36945.1"/>
    <property type="molecule type" value="Genomic_DNA"/>
</dbReference>
<comment type="caution">
    <text evidence="2">The sequence shown here is derived from an EMBL/GenBank/DDBJ whole genome shotgun (WGS) entry which is preliminary data.</text>
</comment>
<evidence type="ECO:0000313" key="3">
    <source>
        <dbReference type="Proteomes" id="UP000198287"/>
    </source>
</evidence>